<sequence length="143" mass="16139">MPRAQLPHWEHFDHDADMGIRGIAPTLAGSFEQAALALTAVTTDPNAVRKTRTISIKCRAPDNELLFLDWINELIYQMSTQHLIFGRYEVKIEQGELTATASGETVDRERHQPAVEAKGGTFTELRVYRNEEAMWVAQCIVDV</sequence>
<evidence type="ECO:0000313" key="7">
    <source>
        <dbReference type="Proteomes" id="UP000005090"/>
    </source>
</evidence>
<evidence type="ECO:0000259" key="5">
    <source>
        <dbReference type="Pfam" id="PF01951"/>
    </source>
</evidence>
<keyword evidence="7" id="KW-1185">Reference proteome</keyword>
<dbReference type="STRING" id="686340.Metal_3935"/>
<dbReference type="InterPro" id="IPR023572">
    <property type="entry name" value="Archease_dom"/>
</dbReference>
<dbReference type="AlphaFoldDB" id="H8GJP2"/>
<dbReference type="Pfam" id="PF01951">
    <property type="entry name" value="Archease"/>
    <property type="match status" value="1"/>
</dbReference>
<proteinExistence type="inferred from homology"/>
<gene>
    <name evidence="6" type="ORF">Metal_3935</name>
</gene>
<dbReference type="SUPFAM" id="SSF69819">
    <property type="entry name" value="MTH1598-like"/>
    <property type="match status" value="1"/>
</dbReference>
<evidence type="ECO:0000313" key="6">
    <source>
        <dbReference type="EMBL" id="EIC31571.1"/>
    </source>
</evidence>
<dbReference type="InterPro" id="IPR036820">
    <property type="entry name" value="Archease_dom_sf"/>
</dbReference>
<name>H8GJP2_METAL</name>
<dbReference type="Gene3D" id="3.55.10.10">
    <property type="entry name" value="Archease domain"/>
    <property type="match status" value="1"/>
</dbReference>
<dbReference type="GO" id="GO:0008033">
    <property type="term" value="P:tRNA processing"/>
    <property type="evidence" value="ECO:0007669"/>
    <property type="project" value="UniProtKB-KW"/>
</dbReference>
<reference evidence="6 7" key="1">
    <citation type="journal article" date="2013" name="Genome Announc.">
        <title>Genome Sequence of the Obligate Gammaproteobacterial Methanotroph Methylomicrobium album Strain BG8.</title>
        <authorList>
            <person name="Kits K.D."/>
            <person name="Kalyuzhnaya M.G."/>
            <person name="Klotz M.G."/>
            <person name="Jetten M.S."/>
            <person name="Op den Camp H.J."/>
            <person name="Vuilleumier S."/>
            <person name="Bringel F."/>
            <person name="Dispirito A.A."/>
            <person name="Murrell J.C."/>
            <person name="Bruce D."/>
            <person name="Cheng J.F."/>
            <person name="Copeland A."/>
            <person name="Goodwin L."/>
            <person name="Hauser L."/>
            <person name="Lajus A."/>
            <person name="Land M.L."/>
            <person name="Lapidus A."/>
            <person name="Lucas S."/>
            <person name="Medigue C."/>
            <person name="Pitluck S."/>
            <person name="Woyke T."/>
            <person name="Zeytun A."/>
            <person name="Stein L.Y."/>
        </authorList>
    </citation>
    <scope>NUCLEOTIDE SEQUENCE [LARGE SCALE GENOMIC DNA]</scope>
    <source>
        <strain evidence="6 7">BG8</strain>
    </source>
</reference>
<protein>
    <recommendedName>
        <fullName evidence="5">Archease domain-containing protein</fullName>
    </recommendedName>
</protein>
<organism evidence="6 7">
    <name type="scientific">Methylomicrobium album BG8</name>
    <dbReference type="NCBI Taxonomy" id="686340"/>
    <lineage>
        <taxon>Bacteria</taxon>
        <taxon>Pseudomonadati</taxon>
        <taxon>Pseudomonadota</taxon>
        <taxon>Gammaproteobacteria</taxon>
        <taxon>Methylococcales</taxon>
        <taxon>Methylococcaceae</taxon>
        <taxon>Methylomicrobium</taxon>
    </lineage>
</organism>
<dbReference type="PANTHER" id="PTHR12682:SF11">
    <property type="entry name" value="PROTEIN ARCHEASE"/>
    <property type="match status" value="1"/>
</dbReference>
<dbReference type="HOGENOM" id="CLU_111362_1_1_6"/>
<dbReference type="EMBL" id="CM001475">
    <property type="protein sequence ID" value="EIC31571.1"/>
    <property type="molecule type" value="Genomic_DNA"/>
</dbReference>
<evidence type="ECO:0000256" key="1">
    <source>
        <dbReference type="ARBA" id="ARBA00007963"/>
    </source>
</evidence>
<evidence type="ECO:0000256" key="3">
    <source>
        <dbReference type="ARBA" id="ARBA00022723"/>
    </source>
</evidence>
<dbReference type="eggNOG" id="COG1371">
    <property type="taxonomic scope" value="Bacteria"/>
</dbReference>
<keyword evidence="4" id="KW-0106">Calcium</keyword>
<accession>H8GJP2</accession>
<dbReference type="Proteomes" id="UP000005090">
    <property type="component" value="Chromosome"/>
</dbReference>
<dbReference type="RefSeq" id="WP_005375010.1">
    <property type="nucleotide sequence ID" value="NZ_CM001475.1"/>
</dbReference>
<keyword evidence="3" id="KW-0479">Metal-binding</keyword>
<keyword evidence="2" id="KW-0819">tRNA processing</keyword>
<evidence type="ECO:0000256" key="4">
    <source>
        <dbReference type="ARBA" id="ARBA00022837"/>
    </source>
</evidence>
<dbReference type="PANTHER" id="PTHR12682">
    <property type="entry name" value="ARCHEASE"/>
    <property type="match status" value="1"/>
</dbReference>
<feature type="domain" description="Archease" evidence="5">
    <location>
        <begin position="9"/>
        <end position="143"/>
    </location>
</feature>
<dbReference type="InterPro" id="IPR002804">
    <property type="entry name" value="Archease"/>
</dbReference>
<evidence type="ECO:0000256" key="2">
    <source>
        <dbReference type="ARBA" id="ARBA00022694"/>
    </source>
</evidence>
<dbReference type="GO" id="GO:0046872">
    <property type="term" value="F:metal ion binding"/>
    <property type="evidence" value="ECO:0007669"/>
    <property type="project" value="UniProtKB-KW"/>
</dbReference>
<comment type="similarity">
    <text evidence="1">Belongs to the archease family.</text>
</comment>